<name>A0A9N9B3D8_9GLOM</name>
<dbReference type="OrthoDB" id="2344771at2759"/>
<comment type="caution">
    <text evidence="2">The sequence shown here is derived from an EMBL/GenBank/DDBJ whole genome shotgun (WGS) entry which is preliminary data.</text>
</comment>
<gene>
    <name evidence="2" type="ORF">POCULU_LOCUS5069</name>
</gene>
<accession>A0A9N9B3D8</accession>
<proteinExistence type="predicted"/>
<protein>
    <submittedName>
        <fullName evidence="2">1713_t:CDS:1</fullName>
    </submittedName>
</protein>
<evidence type="ECO:0000313" key="2">
    <source>
        <dbReference type="EMBL" id="CAG8552033.1"/>
    </source>
</evidence>
<feature type="coiled-coil region" evidence="1">
    <location>
        <begin position="156"/>
        <end position="318"/>
    </location>
</feature>
<dbReference type="AlphaFoldDB" id="A0A9N9B3D8"/>
<feature type="coiled-coil region" evidence="1">
    <location>
        <begin position="96"/>
        <end position="126"/>
    </location>
</feature>
<evidence type="ECO:0000313" key="3">
    <source>
        <dbReference type="Proteomes" id="UP000789572"/>
    </source>
</evidence>
<evidence type="ECO:0000256" key="1">
    <source>
        <dbReference type="SAM" id="Coils"/>
    </source>
</evidence>
<reference evidence="2" key="1">
    <citation type="submission" date="2021-06" db="EMBL/GenBank/DDBJ databases">
        <authorList>
            <person name="Kallberg Y."/>
            <person name="Tangrot J."/>
            <person name="Rosling A."/>
        </authorList>
    </citation>
    <scope>NUCLEOTIDE SEQUENCE</scope>
    <source>
        <strain evidence="2">IA702</strain>
    </source>
</reference>
<keyword evidence="1" id="KW-0175">Coiled coil</keyword>
<dbReference type="Proteomes" id="UP000789572">
    <property type="component" value="Unassembled WGS sequence"/>
</dbReference>
<dbReference type="EMBL" id="CAJVPJ010000725">
    <property type="protein sequence ID" value="CAG8552033.1"/>
    <property type="molecule type" value="Genomic_DNA"/>
</dbReference>
<sequence>MTDSIVDQVTDPSKTKLFLSDASANIMKQLELTKYVKDSSTFADRVGALEDMLRSFFQTQEDYSKYLEIQLTVQRERCVELTDKWNNAENQSRTHKIYLNETRKNLEETKKSLNEARENLNEVNRTNPKKEMIELRGDKKEVIELRQKILQHKATEERYAQQILELKRLLEHSQREHENYKVRTNHEFQEMQQKHKGAEARAAELQKKYDLLKEEAIKYSIKELSAGPCRSNPLTELEMEKAELHEQLREARVNANSYHNAYQHEKAERAAERGRLEESFRREFQQMTQRIKDNEAREAELQRRNNLLKEQAASYEAALGDITHVSWGDNGKNYTVQLGKDIVKLQNSLEEFTRLKGRQRFIIEVVLKYTQSYFNICIADLNKKSDNEIEQYPGTNINYFLEELILNTTSNLERYINQFVGYILKEFDESKKKDIEDLATSIVLEIIHLFYFRFQTQVPVVEYQFFENGTKFDSATMECVQDDHNKEQVVEICSFPLVGVNISDEQKKQIFHKAKVQLRPGFSG</sequence>
<organism evidence="2 3">
    <name type="scientific">Paraglomus occultum</name>
    <dbReference type="NCBI Taxonomy" id="144539"/>
    <lineage>
        <taxon>Eukaryota</taxon>
        <taxon>Fungi</taxon>
        <taxon>Fungi incertae sedis</taxon>
        <taxon>Mucoromycota</taxon>
        <taxon>Glomeromycotina</taxon>
        <taxon>Glomeromycetes</taxon>
        <taxon>Paraglomerales</taxon>
        <taxon>Paraglomeraceae</taxon>
        <taxon>Paraglomus</taxon>
    </lineage>
</organism>
<keyword evidence="3" id="KW-1185">Reference proteome</keyword>